<comment type="caution">
    <text evidence="1">The sequence shown here is derived from an EMBL/GenBank/DDBJ whole genome shotgun (WGS) entry which is preliminary data.</text>
</comment>
<dbReference type="Proteomes" id="UP001162156">
    <property type="component" value="Unassembled WGS sequence"/>
</dbReference>
<keyword evidence="2" id="KW-1185">Reference proteome</keyword>
<accession>A0AAV8WSC2</accession>
<evidence type="ECO:0000313" key="1">
    <source>
        <dbReference type="EMBL" id="KAJ8929468.1"/>
    </source>
</evidence>
<dbReference type="EMBL" id="JANEYF010004999">
    <property type="protein sequence ID" value="KAJ8929468.1"/>
    <property type="molecule type" value="Genomic_DNA"/>
</dbReference>
<evidence type="ECO:0000313" key="2">
    <source>
        <dbReference type="Proteomes" id="UP001162156"/>
    </source>
</evidence>
<dbReference type="AlphaFoldDB" id="A0AAV8WSC2"/>
<protein>
    <submittedName>
        <fullName evidence="1">Uncharacterized protein</fullName>
    </submittedName>
</protein>
<organism evidence="1 2">
    <name type="scientific">Rhamnusium bicolor</name>
    <dbReference type="NCBI Taxonomy" id="1586634"/>
    <lineage>
        <taxon>Eukaryota</taxon>
        <taxon>Metazoa</taxon>
        <taxon>Ecdysozoa</taxon>
        <taxon>Arthropoda</taxon>
        <taxon>Hexapoda</taxon>
        <taxon>Insecta</taxon>
        <taxon>Pterygota</taxon>
        <taxon>Neoptera</taxon>
        <taxon>Endopterygota</taxon>
        <taxon>Coleoptera</taxon>
        <taxon>Polyphaga</taxon>
        <taxon>Cucujiformia</taxon>
        <taxon>Chrysomeloidea</taxon>
        <taxon>Cerambycidae</taxon>
        <taxon>Lepturinae</taxon>
        <taxon>Rhagiini</taxon>
        <taxon>Rhamnusium</taxon>
    </lineage>
</organism>
<proteinExistence type="predicted"/>
<name>A0AAV8WSC2_9CUCU</name>
<gene>
    <name evidence="1" type="ORF">NQ314_017848</name>
</gene>
<reference evidence="1" key="1">
    <citation type="journal article" date="2023" name="Insect Mol. Biol.">
        <title>Genome sequencing provides insights into the evolution of gene families encoding plant cell wall-degrading enzymes in longhorned beetles.</title>
        <authorList>
            <person name="Shin N.R."/>
            <person name="Okamura Y."/>
            <person name="Kirsch R."/>
            <person name="Pauchet Y."/>
        </authorList>
    </citation>
    <scope>NUCLEOTIDE SEQUENCE</scope>
    <source>
        <strain evidence="1">RBIC_L_NR</strain>
    </source>
</reference>
<sequence length="157" mass="18650">MFESPNTLEELCLDTICENMLTYIEPQIETKEGWWEKIESTDDYDDEIEKRYIFRDPEIFLINEISEKLMEKFVEKRLLCDATLNIFTESNTKLRNVKLKNCGKVSKKGMHILKQHKIVDLECVNLKNISIGQILGKKYMFLPKIYLNLSTLFRLFK</sequence>